<dbReference type="GO" id="GO:1902670">
    <property type="term" value="F:carbon dioxide binding"/>
    <property type="evidence" value="ECO:0007669"/>
    <property type="project" value="TreeGrafter"/>
</dbReference>
<dbReference type="PANTHER" id="PTHR35177">
    <property type="entry name" value="HYDROGENASE MATURATION FACTOR HYBG"/>
    <property type="match status" value="1"/>
</dbReference>
<comment type="similarity">
    <text evidence="1">Belongs to the HupF/HypC family.</text>
</comment>
<accession>A0A0C2Z062</accession>
<keyword evidence="3" id="KW-1185">Reference proteome</keyword>
<dbReference type="SUPFAM" id="SSF159127">
    <property type="entry name" value="HupF/HypC-like"/>
    <property type="match status" value="1"/>
</dbReference>
<name>A0A0C2Z062_PARME</name>
<dbReference type="AlphaFoldDB" id="A0A0C2Z062"/>
<reference evidence="2 3" key="1">
    <citation type="submission" date="2015-01" db="EMBL/GenBank/DDBJ databases">
        <title>Genome Sequence of Magnetospirillum magnetotacticum Strain MS-1.</title>
        <authorList>
            <person name="Marinov G.K."/>
            <person name="Smalley M.D."/>
            <person name="DeSalvo G."/>
        </authorList>
    </citation>
    <scope>NUCLEOTIDE SEQUENCE [LARGE SCALE GENOMIC DNA]</scope>
    <source>
        <strain evidence="2 3">MS-1</strain>
    </source>
</reference>
<dbReference type="EMBL" id="JXSL01000020">
    <property type="protein sequence ID" value="KIM00296.1"/>
    <property type="molecule type" value="Genomic_DNA"/>
</dbReference>
<proteinExistence type="inferred from homology"/>
<sequence>MCMAVPSLITAIHNGVATVEAFGAVRTTSLMMLDEEVTVGDYVILGPGGNFAAEKVDPEMAAEALAYLTEVLAAGQA</sequence>
<dbReference type="PANTHER" id="PTHR35177:SF2">
    <property type="entry name" value="HYDROGENASE MATURATION FACTOR HYBG"/>
    <property type="match status" value="1"/>
</dbReference>
<evidence type="ECO:0000313" key="2">
    <source>
        <dbReference type="EMBL" id="KIM00296.1"/>
    </source>
</evidence>
<dbReference type="GO" id="GO:0005506">
    <property type="term" value="F:iron ion binding"/>
    <property type="evidence" value="ECO:0007669"/>
    <property type="project" value="TreeGrafter"/>
</dbReference>
<dbReference type="Pfam" id="PF01455">
    <property type="entry name" value="HupF_HypC"/>
    <property type="match status" value="1"/>
</dbReference>
<dbReference type="OrthoDB" id="9806017at2"/>
<organism evidence="2 3">
    <name type="scientific">Paramagnetospirillum magnetotacticum MS-1</name>
    <dbReference type="NCBI Taxonomy" id="272627"/>
    <lineage>
        <taxon>Bacteria</taxon>
        <taxon>Pseudomonadati</taxon>
        <taxon>Pseudomonadota</taxon>
        <taxon>Alphaproteobacteria</taxon>
        <taxon>Rhodospirillales</taxon>
        <taxon>Magnetospirillaceae</taxon>
        <taxon>Paramagnetospirillum</taxon>
    </lineage>
</organism>
<gene>
    <name evidence="2" type="ORF">CCC_03084</name>
</gene>
<protein>
    <submittedName>
        <fullName evidence="2">NiFe hydrogenase metallocenter assembly protein HypC</fullName>
    </submittedName>
</protein>
<evidence type="ECO:0000313" key="3">
    <source>
        <dbReference type="Proteomes" id="UP000031971"/>
    </source>
</evidence>
<dbReference type="STRING" id="272627.CCC_03084"/>
<comment type="caution">
    <text evidence="2">The sequence shown here is derived from an EMBL/GenBank/DDBJ whole genome shotgun (WGS) entry which is preliminary data.</text>
</comment>
<dbReference type="InterPro" id="IPR001109">
    <property type="entry name" value="Hydrogenase_HupF/HypC"/>
</dbReference>
<dbReference type="GO" id="GO:0051604">
    <property type="term" value="P:protein maturation"/>
    <property type="evidence" value="ECO:0007669"/>
    <property type="project" value="TreeGrafter"/>
</dbReference>
<evidence type="ECO:0000256" key="1">
    <source>
        <dbReference type="ARBA" id="ARBA00006018"/>
    </source>
</evidence>
<dbReference type="Proteomes" id="UP000031971">
    <property type="component" value="Unassembled WGS sequence"/>
</dbReference>
<dbReference type="Gene3D" id="2.30.30.140">
    <property type="match status" value="1"/>
</dbReference>